<keyword evidence="1" id="KW-0472">Membrane</keyword>
<gene>
    <name evidence="2" type="ordered locus">Terro_1230</name>
</gene>
<keyword evidence="1" id="KW-0812">Transmembrane</keyword>
<organism evidence="2 3">
    <name type="scientific">Terriglobus roseus (strain DSM 18391 / NRRL B-41598 / KBS 63)</name>
    <dbReference type="NCBI Taxonomy" id="926566"/>
    <lineage>
        <taxon>Bacteria</taxon>
        <taxon>Pseudomonadati</taxon>
        <taxon>Acidobacteriota</taxon>
        <taxon>Terriglobia</taxon>
        <taxon>Terriglobales</taxon>
        <taxon>Acidobacteriaceae</taxon>
        <taxon>Terriglobus</taxon>
    </lineage>
</organism>
<dbReference type="Proteomes" id="UP000006056">
    <property type="component" value="Chromosome"/>
</dbReference>
<dbReference type="KEGG" id="trs:Terro_1230"/>
<evidence type="ECO:0000313" key="3">
    <source>
        <dbReference type="Proteomes" id="UP000006056"/>
    </source>
</evidence>
<evidence type="ECO:0000256" key="1">
    <source>
        <dbReference type="SAM" id="Phobius"/>
    </source>
</evidence>
<keyword evidence="3" id="KW-1185">Reference proteome</keyword>
<feature type="transmembrane region" description="Helical" evidence="1">
    <location>
        <begin position="20"/>
        <end position="45"/>
    </location>
</feature>
<name>I3ZE72_TERRK</name>
<accession>I3ZE72</accession>
<reference evidence="2 3" key="1">
    <citation type="submission" date="2012-06" db="EMBL/GenBank/DDBJ databases">
        <title>Complete genome of Terriglobus roseus DSM 18391.</title>
        <authorList>
            <consortium name="US DOE Joint Genome Institute (JGI-PGF)"/>
            <person name="Lucas S."/>
            <person name="Copeland A."/>
            <person name="Lapidus A."/>
            <person name="Glavina del Rio T."/>
            <person name="Dalin E."/>
            <person name="Tice H."/>
            <person name="Bruce D."/>
            <person name="Goodwin L."/>
            <person name="Pitluck S."/>
            <person name="Peters L."/>
            <person name="Mikhailova N."/>
            <person name="Munk A.C.C."/>
            <person name="Kyrpides N."/>
            <person name="Mavromatis K."/>
            <person name="Ivanova N."/>
            <person name="Brettin T."/>
            <person name="Detter J.C."/>
            <person name="Han C."/>
            <person name="Larimer F."/>
            <person name="Land M."/>
            <person name="Hauser L."/>
            <person name="Markowitz V."/>
            <person name="Cheng J.-F."/>
            <person name="Hugenholtz P."/>
            <person name="Woyke T."/>
            <person name="Wu D."/>
            <person name="Brambilla E."/>
            <person name="Klenk H.-P."/>
            <person name="Eisen J.A."/>
        </authorList>
    </citation>
    <scope>NUCLEOTIDE SEQUENCE [LARGE SCALE GENOMIC DNA]</scope>
    <source>
        <strain evidence="3">DSM 18391 / NRRL B-41598 / KBS 63</strain>
    </source>
</reference>
<dbReference type="STRING" id="926566.Terro_1230"/>
<dbReference type="HOGENOM" id="CLU_2557142_0_0_0"/>
<sequence>MQTRQQLRACLRRRTRLQVFVMALFLGLPVLIISFFICVEIWNYLEMNSHLIWHRTMNRPLREENQDAVWSRHKTPEEEGLP</sequence>
<proteinExistence type="predicted"/>
<dbReference type="AlphaFoldDB" id="I3ZE72"/>
<protein>
    <submittedName>
        <fullName evidence="2">Uncharacterized protein</fullName>
    </submittedName>
</protein>
<evidence type="ECO:0000313" key="2">
    <source>
        <dbReference type="EMBL" id="AFL87540.1"/>
    </source>
</evidence>
<dbReference type="EMBL" id="CP003379">
    <property type="protein sequence ID" value="AFL87540.1"/>
    <property type="molecule type" value="Genomic_DNA"/>
</dbReference>
<keyword evidence="1" id="KW-1133">Transmembrane helix</keyword>